<evidence type="ECO:0008006" key="19">
    <source>
        <dbReference type="Google" id="ProtNLM"/>
    </source>
</evidence>
<dbReference type="SMART" id="SM00382">
    <property type="entry name" value="AAA"/>
    <property type="match status" value="2"/>
</dbReference>
<feature type="region of interest" description="Disordered" evidence="13">
    <location>
        <begin position="1288"/>
        <end position="1307"/>
    </location>
</feature>
<keyword evidence="4" id="KW-0399">Innate immunity</keyword>
<dbReference type="InterPro" id="IPR001315">
    <property type="entry name" value="CARD"/>
</dbReference>
<keyword evidence="18" id="KW-1185">Reference proteome</keyword>
<dbReference type="Pfam" id="PF05729">
    <property type="entry name" value="NACHT"/>
    <property type="match status" value="2"/>
</dbReference>
<dbReference type="PROSITE" id="PS50209">
    <property type="entry name" value="CARD"/>
    <property type="match status" value="2"/>
</dbReference>
<proteinExistence type="inferred from homology"/>
<feature type="domain" description="NACHT" evidence="15">
    <location>
        <begin position="152"/>
        <end position="286"/>
    </location>
</feature>
<keyword evidence="6" id="KW-0547">Nucleotide-binding</keyword>
<evidence type="ECO:0000256" key="3">
    <source>
        <dbReference type="ARBA" id="ARBA00022490"/>
    </source>
</evidence>
<dbReference type="Pfam" id="PF17776">
    <property type="entry name" value="NLRC4_HD2"/>
    <property type="match status" value="2"/>
</dbReference>
<evidence type="ECO:0000256" key="7">
    <source>
        <dbReference type="ARBA" id="ARBA00022801"/>
    </source>
</evidence>
<keyword evidence="5" id="KW-0677">Repeat</keyword>
<sequence length="2530" mass="289855">MLAEVVVKLKKTKLQAARSSAADRRTEKQSCDLMDYGEFAELQSQLRDDIESGVMKIYGREQSNMVRQYMSSVTDRSKFVTEYNLPSDELVDLATQYTEAVIIQRSTEQTEKYFREHVSSVDALSHLLSKDKTLCIRIDQLFSPDCDGNKPKTVILSGDSGRGKSFILQKIMLDWSSGELYSENFDAVFLLKFEKLKCISEEVSLFELLSWSCSLTSDQISQILELAPEKVLILIDGIDEYVSRPPINFLLRHTNPPKRAPPMVILRNLLRRILLPESFVLVTTRSVPADAVMNLMKGPQRFTEIMGFSEKGVQEYFQKFFQVEQLFRKAYESVKTNKTLLTACSVPLLCWMVCFCLKKSFTDDDHVMRELKTTTSIYVHFVSTLLEHHDQSQSVLTMLRSLGQLAEEGMKKQQVFFDEKSVAKTGLNPATTLFLYKDDFRGKEKHEPVYRFIHFSFQKFFTALYYVLLDEEVPLWKVSERFNLMESEAVMYRSSHISRDRLSNPIPSVMIFFCGLFNEEVSSSIFQKFKWTVSHTMKLKKRKLKKKLMKRISAMTWQYGFRLFALHCLYELQNEKFVIKVLKTHSLMDVSTISLRSTDCWVLLYCLQHGSHIRKLNLMYCDLTAEKLTILQPALCMCETLRLSVECLSEVGDLIQILCKAKILRELKVQEDEYSSESPRWSLVLSVTCGDVSLSLSSSEKNPSFPAVLNIRLTCPQTEISNTDWMLFLQRLSKAGKVAEDSSALYENVSLLLSSFHSVGLKMLNLKLVRLNESWASVIILLVQTCTSLQELRVSVTGLLLEEGLMLLKKSLTDPHCTVIIERRKCSKPTEENWRHSCNEKVEIHFKPKVLEKLEESAISNPSSSGLNLQALPVCQSCVHIVDSDQWVQVEPSVCTDEGGSEFRISTPAGRFECSRTRMRWVCAGDVTLKYRAVDGRFLSAELERLQREQIGPVIDVTVISGKLEEAHLPHYACLAESDPSLIDAAKVLSVEDDGVSLESVELTRFHAKILQPSFSRKTVLMKLGISVKVHCDLLIFMTQKNPIILHVYFFPSDPLFKEKIKTEEKLSHPIKCSRPETPLQMMKQHSLAVPGASVQPEAIKLRGDMEPNFFQVKQPVVEDIKMSLIRVDDQKSIWKATIWKELINMHPNRVETSFQTGQNQKTPRLPVNFDKVQFFDRNWCTLIKSVENVNNIADKLLQKQIIHEELYSEITHPNSTSEASMRKICSIVRKDQRPEILQYKTSIIDNCKFVTENNLLSDECVDLAGLYTEPVIIQRSKEQTEKICRQHVKSVHTSGSKPSSLSSNDKNQSIRIDQLFSPDSNGKTPRSVILSGDSGRGKSFMLQKIMLDWASGELYSEIFDIIFLLKCDEVKCLSEKMSLIELLSWSCSLTSDQISEILELTPNKVLILIDGTDEYVSHPPLHFMLLHTNPSKRAPPMVILRNVLRGILLPESFTLVTTRSASADALMNLKVPLRFTEIMGFSERGVQEYFQKFFQDEQLFRKKYERVKTNESLMTACSVPLLCWMVCFCLKKHFTDDDHVMRELKTTTSIYVHFVSTLLEHHGKRWTVPTMLKNLGLLAERAIQNQRVLFDEKPVAETGLDVTVSLFLYKGSLKRKDKQVPIFKFMHFSFQEFFTALYYVLLDDEENCLKVSQLFNLMEWEAIIDRPSPDLRERRSNPIPPVMLFLYGLLNEEVSSSFLKTIKWTVPHTIKLKNKDMRKTLKRAIVLMIQQYGVELFALHCLHEFQDKRFVRKILKVYRSMDLYNISLRSTDCWVLLYCLQCCPHIRDLNLMYCDLTAEKLNILQPALCMCETLRLTVDYLYDVGDLIQNLGESKILRKLRVQEDEYSAESPRWSLDLSVTHEDVLLSLSSSEKNPLFPAVLNIRLKCPQPEIASTDWTLFLQRLSKTGQLAEVSPGLDEHLLLSSFHSVGLKMLDLKVVVLNESWASGIISLVQSCASLQELRLDVKHRQMFESLSHITLTCPRSALSNSDWKIFFQRFHKQTRYKPDSPECNEQVDALVSFLHSVCDLKSVELIIFSLNQSWALRILTLVQACSSLQEIRVSVTGFLLKEGLMLLKKSLTDPHCTVTIEGRKCSKLTDQCKEEHWSHSYNEKVEIHFKPNILKELEELNISESSGLNLQALPVCQSCVHIVDSDQWVHVEPSVCTDEGGSEFRISTPAGRFECSRTRMRWVCAGDVTLQYRAVDGSFLSAELERLQCERIGPVIDVTVISGKLEEAHLPHYACLAESDPSLTDAVKVLSVEDDGVSLESVELTRFHAKILQPSFSPKTVLMKLGIPVKVHCDLLIFMTQKNPIILHVYFFPSDPLFKEKIKTEEKLSHPIKCSRPETPLQMMKQHSLAVPGASVQPEAIKLRGDVEPNFFQVKQPVVEDIKMSLSRVDDQKSIWKATIWKELINMHPNRVETSFQTVQKHKTPQAPVNFDKVQFFDRNWCTLIKSVENVNNIADKLLQKQIIHEELYSEITHPNSTSEASMRKICSIVRKGSDSVKEMFISILLEEYPDLLSHLPLP</sequence>
<dbReference type="SUPFAM" id="SSF52047">
    <property type="entry name" value="RNI-like"/>
    <property type="match status" value="2"/>
</dbReference>
<dbReference type="InterPro" id="IPR007111">
    <property type="entry name" value="NACHT_NTPase"/>
</dbReference>
<evidence type="ECO:0000256" key="2">
    <source>
        <dbReference type="ARBA" id="ARBA00008665"/>
    </source>
</evidence>
<evidence type="ECO:0000256" key="13">
    <source>
        <dbReference type="SAM" id="MobiDB-lite"/>
    </source>
</evidence>
<gene>
    <name evidence="17" type="ORF">QQF64_015484</name>
</gene>
<evidence type="ECO:0000313" key="18">
    <source>
        <dbReference type="Proteomes" id="UP001558613"/>
    </source>
</evidence>
<dbReference type="Gene3D" id="3.80.10.10">
    <property type="entry name" value="Ribonuclease Inhibitor"/>
    <property type="match status" value="1"/>
</dbReference>
<protein>
    <recommendedName>
        <fullName evidence="19">NACHT domain-containing protein</fullName>
    </recommendedName>
</protein>
<dbReference type="InterPro" id="IPR041267">
    <property type="entry name" value="NLRP_HD2"/>
</dbReference>
<dbReference type="Gene3D" id="1.10.533.10">
    <property type="entry name" value="Death Domain, Fas"/>
    <property type="match status" value="2"/>
</dbReference>
<feature type="domain" description="CARD" evidence="14">
    <location>
        <begin position="1168"/>
        <end position="1231"/>
    </location>
</feature>
<evidence type="ECO:0000256" key="8">
    <source>
        <dbReference type="ARBA" id="ARBA00022840"/>
    </source>
</evidence>
<keyword evidence="7" id="KW-0378">Hydrolase</keyword>
<dbReference type="InterPro" id="IPR011029">
    <property type="entry name" value="DEATH-like_dom_sf"/>
</dbReference>
<dbReference type="PROSITE" id="PS51830">
    <property type="entry name" value="FIIND"/>
    <property type="match status" value="2"/>
</dbReference>
<dbReference type="InterPro" id="IPR025307">
    <property type="entry name" value="FIIND_dom"/>
</dbReference>
<evidence type="ECO:0000259" key="16">
    <source>
        <dbReference type="PROSITE" id="PS51830"/>
    </source>
</evidence>
<evidence type="ECO:0000256" key="1">
    <source>
        <dbReference type="ARBA" id="ARBA00004110"/>
    </source>
</evidence>
<dbReference type="Gene3D" id="3.40.50.300">
    <property type="entry name" value="P-loop containing nucleotide triphosphate hydrolases"/>
    <property type="match status" value="2"/>
</dbReference>
<evidence type="ECO:0000256" key="9">
    <source>
        <dbReference type="ARBA" id="ARBA00022843"/>
    </source>
</evidence>
<dbReference type="PROSITE" id="PS50837">
    <property type="entry name" value="NACHT"/>
    <property type="match status" value="2"/>
</dbReference>
<dbReference type="SUPFAM" id="SSF52540">
    <property type="entry name" value="P-loop containing nucleoside triphosphate hydrolases"/>
    <property type="match status" value="2"/>
</dbReference>
<comment type="similarity">
    <text evidence="2">Belongs to the NLRP family.</text>
</comment>
<dbReference type="InterPro" id="IPR027417">
    <property type="entry name" value="P-loop_NTPase"/>
</dbReference>
<comment type="caution">
    <text evidence="17">The sequence shown here is derived from an EMBL/GenBank/DDBJ whole genome shotgun (WGS) entry which is preliminary data.</text>
</comment>
<dbReference type="Proteomes" id="UP001558613">
    <property type="component" value="Unassembled WGS sequence"/>
</dbReference>
<feature type="domain" description="CARD" evidence="14">
    <location>
        <begin position="2440"/>
        <end position="2530"/>
    </location>
</feature>
<dbReference type="Pfam" id="PF00619">
    <property type="entry name" value="CARD"/>
    <property type="match status" value="2"/>
</dbReference>
<organism evidence="17 18">
    <name type="scientific">Cirrhinus molitorella</name>
    <name type="common">mud carp</name>
    <dbReference type="NCBI Taxonomy" id="172907"/>
    <lineage>
        <taxon>Eukaryota</taxon>
        <taxon>Metazoa</taxon>
        <taxon>Chordata</taxon>
        <taxon>Craniata</taxon>
        <taxon>Vertebrata</taxon>
        <taxon>Euteleostomi</taxon>
        <taxon>Actinopterygii</taxon>
        <taxon>Neopterygii</taxon>
        <taxon>Teleostei</taxon>
        <taxon>Ostariophysi</taxon>
        <taxon>Cypriniformes</taxon>
        <taxon>Cyprinidae</taxon>
        <taxon>Labeoninae</taxon>
        <taxon>Labeonini</taxon>
        <taxon>Cirrhinus</taxon>
    </lineage>
</organism>
<dbReference type="Pfam" id="PF17779">
    <property type="entry name" value="WHD_NOD2"/>
    <property type="match status" value="1"/>
</dbReference>
<keyword evidence="9" id="KW-0832">Ubl conjugation</keyword>
<feature type="compositionally biased region" description="Polar residues" evidence="13">
    <location>
        <begin position="1292"/>
        <end position="1307"/>
    </location>
</feature>
<dbReference type="PANTHER" id="PTHR45690">
    <property type="entry name" value="NACHT, LRR AND PYD DOMAINS-CONTAINING PROTEIN 12"/>
    <property type="match status" value="1"/>
</dbReference>
<evidence type="ECO:0000313" key="17">
    <source>
        <dbReference type="EMBL" id="KAL1280884.1"/>
    </source>
</evidence>
<evidence type="ECO:0000256" key="5">
    <source>
        <dbReference type="ARBA" id="ARBA00022737"/>
    </source>
</evidence>
<comment type="subcellular location">
    <subcellularLocation>
        <location evidence="1">Inflammasome</location>
    </subcellularLocation>
</comment>
<dbReference type="InterPro" id="IPR041075">
    <property type="entry name" value="NOD1/2_WH"/>
</dbReference>
<keyword evidence="11" id="KW-0395">Inflammatory response</keyword>
<dbReference type="InterPro" id="IPR050637">
    <property type="entry name" value="NLRP_innate_immun_reg"/>
</dbReference>
<feature type="domain" description="FIIND" evidence="16">
    <location>
        <begin position="2155"/>
        <end position="2430"/>
    </location>
</feature>
<feature type="domain" description="FIIND" evidence="16">
    <location>
        <begin position="883"/>
        <end position="1158"/>
    </location>
</feature>
<dbReference type="InterPro" id="IPR032675">
    <property type="entry name" value="LRR_dom_sf"/>
</dbReference>
<evidence type="ECO:0000259" key="15">
    <source>
        <dbReference type="PROSITE" id="PS50837"/>
    </source>
</evidence>
<evidence type="ECO:0000259" key="14">
    <source>
        <dbReference type="PROSITE" id="PS50209"/>
    </source>
</evidence>
<evidence type="ECO:0000256" key="12">
    <source>
        <dbReference type="ARBA" id="ARBA00023233"/>
    </source>
</evidence>
<evidence type="ECO:0000256" key="10">
    <source>
        <dbReference type="ARBA" id="ARBA00022859"/>
    </source>
</evidence>
<evidence type="ECO:0000256" key="4">
    <source>
        <dbReference type="ARBA" id="ARBA00022588"/>
    </source>
</evidence>
<evidence type="ECO:0000256" key="11">
    <source>
        <dbReference type="ARBA" id="ARBA00023198"/>
    </source>
</evidence>
<dbReference type="Pfam" id="PF23679">
    <property type="entry name" value="UPA-FIIND"/>
    <property type="match status" value="2"/>
</dbReference>
<dbReference type="PANTHER" id="PTHR45690:SF19">
    <property type="entry name" value="NACHT, LRR AND PYD DOMAINS-CONTAINING PROTEIN 3"/>
    <property type="match status" value="1"/>
</dbReference>
<keyword evidence="8" id="KW-0067">ATP-binding</keyword>
<accession>A0ABR3NVD7</accession>
<dbReference type="InterPro" id="IPR003593">
    <property type="entry name" value="AAA+_ATPase"/>
</dbReference>
<dbReference type="EMBL" id="JAYMGO010000002">
    <property type="protein sequence ID" value="KAL1280884.1"/>
    <property type="molecule type" value="Genomic_DNA"/>
</dbReference>
<keyword evidence="10" id="KW-0391">Immunity</keyword>
<keyword evidence="12" id="KW-1271">Inflammasome</keyword>
<dbReference type="SUPFAM" id="SSF47986">
    <property type="entry name" value="DEATH domain"/>
    <property type="match status" value="2"/>
</dbReference>
<dbReference type="Pfam" id="PF13553">
    <property type="entry name" value="FIIND"/>
    <property type="match status" value="2"/>
</dbReference>
<reference evidence="17 18" key="1">
    <citation type="submission" date="2023-09" db="EMBL/GenBank/DDBJ databases">
        <authorList>
            <person name="Wang M."/>
        </authorList>
    </citation>
    <scope>NUCLEOTIDE SEQUENCE [LARGE SCALE GENOMIC DNA]</scope>
    <source>
        <strain evidence="17">GT-2023</strain>
        <tissue evidence="17">Liver</tissue>
    </source>
</reference>
<keyword evidence="3" id="KW-0963">Cytoplasm</keyword>
<feature type="domain" description="NACHT" evidence="15">
    <location>
        <begin position="1327"/>
        <end position="1528"/>
    </location>
</feature>
<name>A0ABR3NVD7_9TELE</name>
<evidence type="ECO:0000256" key="6">
    <source>
        <dbReference type="ARBA" id="ARBA00022741"/>
    </source>
</evidence>